<sequence length="252" mass="29522">MELTSFFKNEFFHPNENTEVKQYNAGWEQLKQRGKHSLDPKSESDEKNAGGIFSKWDDPWGVPPKAFVSTLCGEDNEKVTTKKNSLLARSLLKRKELVSPQPYDKWYIKPKNSNLKYNGNSLTFKNGMQIRNGNSAMNIRKIGPQQRQFNSSENPFLRNVSKKNIFYHRIDRTYNVPYIQTNKSNNTPYRGNRVLKKNIGYQFKFKHDTSFETKETKKNYGSYFISSNKTNHTKQYLQLANSRQCLLMILHL</sequence>
<evidence type="ECO:0000256" key="1">
    <source>
        <dbReference type="SAM" id="MobiDB-lite"/>
    </source>
</evidence>
<name>G0VI79_NAUCA</name>
<dbReference type="GeneID" id="96904779"/>
<organism evidence="2 3">
    <name type="scientific">Naumovozyma castellii</name>
    <name type="common">Yeast</name>
    <name type="synonym">Saccharomyces castellii</name>
    <dbReference type="NCBI Taxonomy" id="27288"/>
    <lineage>
        <taxon>Eukaryota</taxon>
        <taxon>Fungi</taxon>
        <taxon>Dikarya</taxon>
        <taxon>Ascomycota</taxon>
        <taxon>Saccharomycotina</taxon>
        <taxon>Saccharomycetes</taxon>
        <taxon>Saccharomycetales</taxon>
        <taxon>Saccharomycetaceae</taxon>
        <taxon>Naumovozyma</taxon>
    </lineage>
</organism>
<reference key="2">
    <citation type="submission" date="2011-08" db="EMBL/GenBank/DDBJ databases">
        <title>Genome sequence of Naumovozyma castellii.</title>
        <authorList>
            <person name="Gordon J.L."/>
            <person name="Armisen D."/>
            <person name="Proux-Wera E."/>
            <person name="OhEigeartaigh S.S."/>
            <person name="Byrne K.P."/>
            <person name="Wolfe K.H."/>
        </authorList>
    </citation>
    <scope>NUCLEOTIDE SEQUENCE</scope>
    <source>
        <strain>Type strain:CBS 4309</strain>
    </source>
</reference>
<dbReference type="Proteomes" id="UP000001640">
    <property type="component" value="Chromosome 7"/>
</dbReference>
<reference evidence="2 3" key="1">
    <citation type="journal article" date="2011" name="Proc. Natl. Acad. Sci. U.S.A.">
        <title>Evolutionary erosion of yeast sex chromosomes by mating-type switching accidents.</title>
        <authorList>
            <person name="Gordon J.L."/>
            <person name="Armisen D."/>
            <person name="Proux-Wera E."/>
            <person name="Oheigeartaigh S.S."/>
            <person name="Byrne K.P."/>
            <person name="Wolfe K.H."/>
        </authorList>
    </citation>
    <scope>NUCLEOTIDE SEQUENCE [LARGE SCALE GENOMIC DNA]</scope>
    <source>
        <strain evidence="3">ATCC 76901 / BCRC 22586 / CBS 4309 / NBRC 1992 / NRRL Y-12630</strain>
    </source>
</reference>
<dbReference type="EMBL" id="HE576758">
    <property type="protein sequence ID" value="CCC71114.1"/>
    <property type="molecule type" value="Genomic_DNA"/>
</dbReference>
<protein>
    <submittedName>
        <fullName evidence="2">Uncharacterized protein</fullName>
    </submittedName>
</protein>
<dbReference type="RefSeq" id="XP_003677466.1">
    <property type="nucleotide sequence ID" value="XM_003677418.1"/>
</dbReference>
<dbReference type="HOGENOM" id="CLU_1103038_0_0_1"/>
<accession>G0VI79</accession>
<gene>
    <name evidence="2" type="primary">NCAS0G02270</name>
    <name evidence="2" type="ordered locus">NCAS_0G02270</name>
</gene>
<dbReference type="InParanoid" id="G0VI79"/>
<dbReference type="AlphaFoldDB" id="G0VI79"/>
<proteinExistence type="predicted"/>
<keyword evidence="3" id="KW-1185">Reference proteome</keyword>
<evidence type="ECO:0000313" key="2">
    <source>
        <dbReference type="EMBL" id="CCC71114.1"/>
    </source>
</evidence>
<dbReference type="KEGG" id="ncs:NCAS_0G02270"/>
<feature type="compositionally biased region" description="Basic and acidic residues" evidence="1">
    <location>
        <begin position="36"/>
        <end position="48"/>
    </location>
</feature>
<evidence type="ECO:0000313" key="3">
    <source>
        <dbReference type="Proteomes" id="UP000001640"/>
    </source>
</evidence>
<feature type="region of interest" description="Disordered" evidence="1">
    <location>
        <begin position="31"/>
        <end position="54"/>
    </location>
</feature>